<feature type="signal peptide" evidence="1">
    <location>
        <begin position="1"/>
        <end position="22"/>
    </location>
</feature>
<evidence type="ECO:0000313" key="2">
    <source>
        <dbReference type="EMBL" id="GAA4268082.1"/>
    </source>
</evidence>
<dbReference type="PROSITE" id="PS51257">
    <property type="entry name" value="PROKAR_LIPOPROTEIN"/>
    <property type="match status" value="1"/>
</dbReference>
<proteinExistence type="predicted"/>
<feature type="chain" id="PRO_5046651318" description="DUF4382 domain-containing protein" evidence="1">
    <location>
        <begin position="23"/>
        <end position="296"/>
    </location>
</feature>
<dbReference type="EMBL" id="BAABAV010000001">
    <property type="protein sequence ID" value="GAA4268082.1"/>
    <property type="molecule type" value="Genomic_DNA"/>
</dbReference>
<reference evidence="3" key="1">
    <citation type="journal article" date="2019" name="Int. J. Syst. Evol. Microbiol.">
        <title>The Global Catalogue of Microorganisms (GCM) 10K type strain sequencing project: providing services to taxonomists for standard genome sequencing and annotation.</title>
        <authorList>
            <consortium name="The Broad Institute Genomics Platform"/>
            <consortium name="The Broad Institute Genome Sequencing Center for Infectious Disease"/>
            <person name="Wu L."/>
            <person name="Ma J."/>
        </authorList>
    </citation>
    <scope>NUCLEOTIDE SEQUENCE [LARGE SCALE GENOMIC DNA]</scope>
    <source>
        <strain evidence="3">JCM 17452</strain>
    </source>
</reference>
<evidence type="ECO:0000313" key="3">
    <source>
        <dbReference type="Proteomes" id="UP001500027"/>
    </source>
</evidence>
<protein>
    <recommendedName>
        <fullName evidence="4">DUF4382 domain-containing protein</fullName>
    </recommendedName>
</protein>
<accession>A0ABP8E7C5</accession>
<keyword evidence="3" id="KW-1185">Reference proteome</keyword>
<keyword evidence="1" id="KW-0732">Signal</keyword>
<evidence type="ECO:0000256" key="1">
    <source>
        <dbReference type="SAM" id="SignalP"/>
    </source>
</evidence>
<dbReference type="RefSeq" id="WP_139001934.1">
    <property type="nucleotide sequence ID" value="NZ_BAABAV010000001.1"/>
</dbReference>
<gene>
    <name evidence="2" type="ORF">GCM10022257_01830</name>
</gene>
<comment type="caution">
    <text evidence="2">The sequence shown here is derived from an EMBL/GenBank/DDBJ whole genome shotgun (WGS) entry which is preliminary data.</text>
</comment>
<dbReference type="Proteomes" id="UP001500027">
    <property type="component" value="Unassembled WGS sequence"/>
</dbReference>
<name>A0ABP8E7C5_9FLAO</name>
<evidence type="ECO:0008006" key="4">
    <source>
        <dbReference type="Google" id="ProtNLM"/>
    </source>
</evidence>
<sequence length="296" mass="32041">MKKIINILVLPCLILFSLSSCEEEEKDPFYKLSFDEIETGAYFRSILAGGTVNLNDLDNSVYNIQGELVTPEAGADVESIELWVEFKDRSTDSGDDDSVASTFVTSISSSSLPTNSNGFPEHTFNMTIPEAMTALGLDSSQISGGDQFFFQVVIIMTDGRVFDKDTSGDSIKGELFFASPFEYTATVVCIAFPIPGDWVLDMIDLFGDGWNGGNIVVSLDGVQTTYFPPGSSLTEIITVAPGTSEFTFTYTAGGWEGENLYTLTDPNGVVVLDEGVGDYSQENGPREGELLNVCPD</sequence>
<organism evidence="2 3">
    <name type="scientific">Hyunsoonleella aestuarii</name>
    <dbReference type="NCBI Taxonomy" id="912802"/>
    <lineage>
        <taxon>Bacteria</taxon>
        <taxon>Pseudomonadati</taxon>
        <taxon>Bacteroidota</taxon>
        <taxon>Flavobacteriia</taxon>
        <taxon>Flavobacteriales</taxon>
        <taxon>Flavobacteriaceae</taxon>
    </lineage>
</organism>